<accession>A0A7S6C834</accession>
<sequence>MDSTILDLAAALGWGLVSVAGLAVGAFIGLYGSLKHRSVAATMAVAAGLLLAAATVELAANAIEIAPSAAAGLLALLVGAVAFSCANAALAARGAADRKRCGECVAQPQEALAPGSGLAIALGTAMDAIPEALVLGLTLKSVGPQMVLITAISLGNLPEALSGSAGMLAAGRKPGWILSVWGAVAIATVALTGMGFVLAGSISPGMSAVLELFGAGALIAMVTETIIPEAVHGTPRFAGTVAAVGFGALLLVGQLAH</sequence>
<keyword evidence="1" id="KW-0812">Transmembrane</keyword>
<evidence type="ECO:0000256" key="1">
    <source>
        <dbReference type="SAM" id="Phobius"/>
    </source>
</evidence>
<keyword evidence="1" id="KW-1133">Transmembrane helix</keyword>
<geneLocation type="plasmid" evidence="2">
    <name>pSE5369-VIM</name>
</geneLocation>
<geneLocation type="plasmid" evidence="3">
    <name>pSE5416-KPC</name>
</geneLocation>
<feature type="transmembrane region" description="Helical" evidence="1">
    <location>
        <begin position="12"/>
        <end position="32"/>
    </location>
</feature>
<reference evidence="2" key="1">
    <citation type="submission" date="2019-12" db="EMBL/GenBank/DDBJ databases">
        <title>Compelete sequence of pSE5369-VIM.</title>
        <authorList>
            <person name="Zhou D."/>
        </authorList>
    </citation>
    <scope>NUCLEOTIDE SEQUENCE</scope>
    <source>
        <strain evidence="2">SE5369</strain>
        <plasmid evidence="2">pSE5369-VIM</plasmid>
    </source>
</reference>
<dbReference type="AlphaFoldDB" id="A0A7S6C834"/>
<feature type="transmembrane region" description="Helical" evidence="1">
    <location>
        <begin position="205"/>
        <end position="225"/>
    </location>
</feature>
<feature type="transmembrane region" description="Helical" evidence="1">
    <location>
        <begin position="237"/>
        <end position="256"/>
    </location>
</feature>
<proteinExistence type="predicted"/>
<feature type="transmembrane region" description="Helical" evidence="1">
    <location>
        <begin position="69"/>
        <end position="90"/>
    </location>
</feature>
<protein>
    <submittedName>
        <fullName evidence="2">Putative integral membrane protein</fullName>
    </submittedName>
</protein>
<keyword evidence="1" id="KW-0472">Membrane</keyword>
<dbReference type="RefSeq" id="WP_052157190.1">
    <property type="nucleotide sequence ID" value="NZ_CP081348.1"/>
</dbReference>
<evidence type="ECO:0000313" key="2">
    <source>
        <dbReference type="EMBL" id="QLG05062.1"/>
    </source>
</evidence>
<organism evidence="2">
    <name type="scientific">Pseudomonas aeruginosa</name>
    <dbReference type="NCBI Taxonomy" id="287"/>
    <lineage>
        <taxon>Bacteria</taxon>
        <taxon>Pseudomonadati</taxon>
        <taxon>Pseudomonadota</taxon>
        <taxon>Gammaproteobacteria</taxon>
        <taxon>Pseudomonadales</taxon>
        <taxon>Pseudomonadaceae</taxon>
        <taxon>Pseudomonas</taxon>
    </lineage>
</organism>
<name>A0A7S6C834_PSEAI</name>
<feature type="transmembrane region" description="Helical" evidence="1">
    <location>
        <begin position="39"/>
        <end position="63"/>
    </location>
</feature>
<dbReference type="EMBL" id="MN894888">
    <property type="protein sequence ID" value="QLG05062.1"/>
    <property type="molecule type" value="Genomic_DNA"/>
</dbReference>
<keyword evidence="2" id="KW-0614">Plasmid</keyword>
<evidence type="ECO:0000313" key="3">
    <source>
        <dbReference type="EMBL" id="QNI17589.1"/>
    </source>
</evidence>
<dbReference type="EMBL" id="MN894887">
    <property type="protein sequence ID" value="QNI17589.1"/>
    <property type="molecule type" value="Genomic_DNA"/>
</dbReference>
<reference evidence="3" key="2">
    <citation type="submission" date="2019-12" db="EMBL/GenBank/DDBJ databases">
        <title>Compelete sequence of pSE5416-KPC.</title>
        <authorList>
            <person name="Zhou D."/>
        </authorList>
    </citation>
    <scope>NUCLEOTIDE SEQUENCE</scope>
    <source>
        <strain evidence="3">SE5416</strain>
        <plasmid evidence="3">pSE5416-KPC</plasmid>
    </source>
</reference>
<feature type="transmembrane region" description="Helical" evidence="1">
    <location>
        <begin position="176"/>
        <end position="199"/>
    </location>
</feature>